<dbReference type="Gene3D" id="3.90.1150.10">
    <property type="entry name" value="Aspartate Aminotransferase, domain 1"/>
    <property type="match status" value="1"/>
</dbReference>
<evidence type="ECO:0000256" key="3">
    <source>
        <dbReference type="PIRSR" id="PIRSR000390-1"/>
    </source>
</evidence>
<keyword evidence="7" id="KW-1185">Reference proteome</keyword>
<evidence type="ECO:0000256" key="2">
    <source>
        <dbReference type="ARBA" id="ARBA00037999"/>
    </source>
</evidence>
<dbReference type="InterPro" id="IPR015422">
    <property type="entry name" value="PyrdxlP-dep_Trfase_small"/>
</dbReference>
<evidence type="ECO:0000256" key="5">
    <source>
        <dbReference type="RuleBase" id="RU004508"/>
    </source>
</evidence>
<dbReference type="PANTHER" id="PTHR30244:SF36">
    <property type="entry name" value="3-OXO-GLUCOSE-6-PHOSPHATE:GLUTAMATE AMINOTRANSFERASE"/>
    <property type="match status" value="1"/>
</dbReference>
<dbReference type="GO" id="GO:0000271">
    <property type="term" value="P:polysaccharide biosynthetic process"/>
    <property type="evidence" value="ECO:0007669"/>
    <property type="project" value="TreeGrafter"/>
</dbReference>
<organism evidence="6 7">
    <name type="scientific">Sphingomonas psychrotolerans</name>
    <dbReference type="NCBI Taxonomy" id="1327635"/>
    <lineage>
        <taxon>Bacteria</taxon>
        <taxon>Pseudomonadati</taxon>
        <taxon>Pseudomonadota</taxon>
        <taxon>Alphaproteobacteria</taxon>
        <taxon>Sphingomonadales</taxon>
        <taxon>Sphingomonadaceae</taxon>
        <taxon>Sphingomonas</taxon>
    </lineage>
</organism>
<gene>
    <name evidence="6" type="ORF">CVN68_21865</name>
</gene>
<dbReference type="InterPro" id="IPR015421">
    <property type="entry name" value="PyrdxlP-dep_Trfase_major"/>
</dbReference>
<reference evidence="6 7" key="1">
    <citation type="submission" date="2017-11" db="EMBL/GenBank/DDBJ databases">
        <title>Complete genome sequence of Sphingomonas sp. Strain Cra20, a psychrotolerant potential plant growth promoting rhizobacteria.</title>
        <authorList>
            <person name="Luo Y."/>
        </authorList>
    </citation>
    <scope>NUCLEOTIDE SEQUENCE [LARGE SCALE GENOMIC DNA]</scope>
    <source>
        <strain evidence="6 7">Cra20</strain>
    </source>
</reference>
<dbReference type="GO" id="GO:0008483">
    <property type="term" value="F:transaminase activity"/>
    <property type="evidence" value="ECO:0007669"/>
    <property type="project" value="UniProtKB-KW"/>
</dbReference>
<dbReference type="GO" id="GO:0030170">
    <property type="term" value="F:pyridoxal phosphate binding"/>
    <property type="evidence" value="ECO:0007669"/>
    <property type="project" value="TreeGrafter"/>
</dbReference>
<keyword evidence="6" id="KW-0032">Aminotransferase</keyword>
<evidence type="ECO:0000256" key="4">
    <source>
        <dbReference type="PIRSR" id="PIRSR000390-2"/>
    </source>
</evidence>
<name>A0A2K8MK75_9SPHN</name>
<evidence type="ECO:0000313" key="7">
    <source>
        <dbReference type="Proteomes" id="UP000229081"/>
    </source>
</evidence>
<dbReference type="SUPFAM" id="SSF53383">
    <property type="entry name" value="PLP-dependent transferases"/>
    <property type="match status" value="1"/>
</dbReference>
<comment type="similarity">
    <text evidence="2 5">Belongs to the DegT/DnrJ/EryC1 family.</text>
</comment>
<feature type="active site" description="Proton acceptor" evidence="3">
    <location>
        <position position="182"/>
    </location>
</feature>
<dbReference type="PANTHER" id="PTHR30244">
    <property type="entry name" value="TRANSAMINASE"/>
    <property type="match status" value="1"/>
</dbReference>
<keyword evidence="1 4" id="KW-0663">Pyridoxal phosphate</keyword>
<evidence type="ECO:0000256" key="1">
    <source>
        <dbReference type="ARBA" id="ARBA00022898"/>
    </source>
</evidence>
<dbReference type="KEGG" id="sphc:CVN68_21865"/>
<dbReference type="EMBL" id="CP024923">
    <property type="protein sequence ID" value="ATY34277.1"/>
    <property type="molecule type" value="Genomic_DNA"/>
</dbReference>
<dbReference type="PIRSF" id="PIRSF000390">
    <property type="entry name" value="PLP_StrS"/>
    <property type="match status" value="1"/>
</dbReference>
<sequence length="361" mass="39395">MNDFRAEPERLKRAMRAAFDEVLESGWYILGKRLERFEEKWAQECGVARCVGVANGLDAIEIALRVCGIGPGDEVITTPMTAFATALAVLRVGATPRFADIDPDTALLSVASARALIGPKTRAIIPVYLYGQLREPEAWVELCDQHGLELIEDCAQAHLASVGGRIAGSFGKAGAYSFYPTKNLGALGDAGALVTDDLELADKAARFRNYGQSLRYHHPDLGQNSRLDEVQAAILDVRLGWLHTQTDRRREIAARYSAEISNPAIRLLAPPTERDAHVYHLYVIACETRDALQAHLEQAGIQTHIHYPIIVPDQPPCAAQDSDAVPHARQHAATCLSLPIHPGLDEEAVSRVVAAVNMFGQ</sequence>
<dbReference type="AlphaFoldDB" id="A0A2K8MK75"/>
<accession>A0A2K8MK75</accession>
<protein>
    <submittedName>
        <fullName evidence="6">DegT/DnrJ/EryC1/StrS family aminotransferase</fullName>
    </submittedName>
</protein>
<dbReference type="CDD" id="cd00616">
    <property type="entry name" value="AHBA_syn"/>
    <property type="match status" value="1"/>
</dbReference>
<dbReference type="Pfam" id="PF01041">
    <property type="entry name" value="DegT_DnrJ_EryC1"/>
    <property type="match status" value="1"/>
</dbReference>
<dbReference type="OrthoDB" id="9768668at2"/>
<feature type="modified residue" description="N6-(pyridoxal phosphate)lysine" evidence="4">
    <location>
        <position position="182"/>
    </location>
</feature>
<keyword evidence="6" id="KW-0808">Transferase</keyword>
<dbReference type="InterPro" id="IPR015424">
    <property type="entry name" value="PyrdxlP-dep_Trfase"/>
</dbReference>
<dbReference type="Proteomes" id="UP000229081">
    <property type="component" value="Chromosome"/>
</dbReference>
<dbReference type="InterPro" id="IPR000653">
    <property type="entry name" value="DegT/StrS_aminotransferase"/>
</dbReference>
<proteinExistence type="inferred from homology"/>
<evidence type="ECO:0000313" key="6">
    <source>
        <dbReference type="EMBL" id="ATY34277.1"/>
    </source>
</evidence>
<dbReference type="Gene3D" id="3.40.640.10">
    <property type="entry name" value="Type I PLP-dependent aspartate aminotransferase-like (Major domain)"/>
    <property type="match status" value="1"/>
</dbReference>